<feature type="region of interest" description="Disordered" evidence="1">
    <location>
        <begin position="45"/>
        <end position="81"/>
    </location>
</feature>
<proteinExistence type="predicted"/>
<name>A0A2H3A1H0_TRIPA</name>
<keyword evidence="3" id="KW-1185">Reference proteome</keyword>
<comment type="caution">
    <text evidence="2">The sequence shown here is derived from an EMBL/GenBank/DDBJ whole genome shotgun (WGS) entry which is preliminary data.</text>
</comment>
<gene>
    <name evidence="2" type="ORF">A9Z42_0088480</name>
</gene>
<protein>
    <submittedName>
        <fullName evidence="2">Uncharacterized protein</fullName>
    </submittedName>
</protein>
<dbReference type="AlphaFoldDB" id="A0A2H3A1H0"/>
<accession>A0A2H3A1H0</accession>
<evidence type="ECO:0000313" key="2">
    <source>
        <dbReference type="EMBL" id="OTA07906.1"/>
    </source>
</evidence>
<feature type="compositionally biased region" description="Basic residues" evidence="1">
    <location>
        <begin position="72"/>
        <end position="81"/>
    </location>
</feature>
<evidence type="ECO:0000256" key="1">
    <source>
        <dbReference type="SAM" id="MobiDB-lite"/>
    </source>
</evidence>
<dbReference type="Proteomes" id="UP000219286">
    <property type="component" value="Unassembled WGS sequence"/>
</dbReference>
<dbReference type="EMBL" id="LFMI01000807">
    <property type="protein sequence ID" value="OTA07906.1"/>
    <property type="molecule type" value="Genomic_DNA"/>
</dbReference>
<sequence length="81" mass="9045">MEVPLKTRKGVLPPRSTAQILPHHLHQLPHLSRTQYPPQTLQDRLVEEEAEEGCGRESEAVPDTAPLELPNQRRHGGSVAI</sequence>
<organism evidence="2 3">
    <name type="scientific">Trichoderma parareesei</name>
    <name type="common">Filamentous fungus</name>
    <dbReference type="NCBI Taxonomy" id="858221"/>
    <lineage>
        <taxon>Eukaryota</taxon>
        <taxon>Fungi</taxon>
        <taxon>Dikarya</taxon>
        <taxon>Ascomycota</taxon>
        <taxon>Pezizomycotina</taxon>
        <taxon>Sordariomycetes</taxon>
        <taxon>Hypocreomycetidae</taxon>
        <taxon>Hypocreales</taxon>
        <taxon>Hypocreaceae</taxon>
        <taxon>Trichoderma</taxon>
    </lineage>
</organism>
<evidence type="ECO:0000313" key="3">
    <source>
        <dbReference type="Proteomes" id="UP000219286"/>
    </source>
</evidence>
<reference evidence="2 3" key="1">
    <citation type="journal article" date="2015" name="Genome Announc.">
        <title>Genome sequence and annotation of Trichoderma parareesei, the ancestor of the cellulase producer Trichoderma reesei.</title>
        <authorList>
            <person name="Yang D."/>
            <person name="Pomraning K."/>
            <person name="Kopchinskiy A."/>
            <person name="Karimi Aghcheh R."/>
            <person name="Atanasova L."/>
            <person name="Chenthamara K."/>
            <person name="Baker S.E."/>
            <person name="Zhang R."/>
            <person name="Shen Q."/>
            <person name="Freitag M."/>
            <person name="Kubicek C.P."/>
            <person name="Druzhinina I.S."/>
        </authorList>
    </citation>
    <scope>NUCLEOTIDE SEQUENCE [LARGE SCALE GENOMIC DNA]</scope>
    <source>
        <strain evidence="2 3">CBS 125925</strain>
    </source>
</reference>